<gene>
    <name evidence="2" type="ordered locus">Tbd_2254</name>
</gene>
<dbReference type="GO" id="GO:0090313">
    <property type="term" value="P:regulation of protein targeting to membrane"/>
    <property type="evidence" value="ECO:0007669"/>
    <property type="project" value="TreeGrafter"/>
</dbReference>
<dbReference type="HOGENOM" id="CLU_017234_1_1_4"/>
<dbReference type="GO" id="GO:0005886">
    <property type="term" value="C:plasma membrane"/>
    <property type="evidence" value="ECO:0007669"/>
    <property type="project" value="TreeGrafter"/>
</dbReference>
<feature type="domain" description="AsmA" evidence="1">
    <location>
        <begin position="4"/>
        <end position="526"/>
    </location>
</feature>
<dbReference type="eggNOG" id="COG2982">
    <property type="taxonomic scope" value="Bacteria"/>
</dbReference>
<evidence type="ECO:0000313" key="2">
    <source>
        <dbReference type="EMBL" id="AAZ98207.1"/>
    </source>
</evidence>
<dbReference type="InterPro" id="IPR007844">
    <property type="entry name" value="AsmA"/>
</dbReference>
<reference evidence="2 3" key="1">
    <citation type="journal article" date="2006" name="J. Bacteriol.">
        <title>The genome sequence of the obligately chemolithoautotrophic, facultatively anaerobic bacterium Thiobacillus denitrificans.</title>
        <authorList>
            <person name="Beller H.R."/>
            <person name="Chain P.S."/>
            <person name="Letain T.E."/>
            <person name="Chakicherla A."/>
            <person name="Larimer F.W."/>
            <person name="Richardson P.M."/>
            <person name="Coleman M.A."/>
            <person name="Wood A.P."/>
            <person name="Kelly D.P."/>
        </authorList>
    </citation>
    <scope>NUCLEOTIDE SEQUENCE [LARGE SCALE GENOMIC DNA]</scope>
    <source>
        <strain evidence="2 3">ATCC 25259</strain>
    </source>
</reference>
<dbReference type="Proteomes" id="UP000008291">
    <property type="component" value="Chromosome"/>
</dbReference>
<dbReference type="PANTHER" id="PTHR30441:SF9">
    <property type="entry name" value="ASMA FAMILY PROTEIN YHJG"/>
    <property type="match status" value="1"/>
</dbReference>
<keyword evidence="3" id="KW-1185">Reference proteome</keyword>
<evidence type="ECO:0000313" key="3">
    <source>
        <dbReference type="Proteomes" id="UP000008291"/>
    </source>
</evidence>
<name>Q3SGP0_THIDA</name>
<proteinExistence type="predicted"/>
<dbReference type="EMBL" id="CP000116">
    <property type="protein sequence ID" value="AAZ98207.1"/>
    <property type="molecule type" value="Genomic_DNA"/>
</dbReference>
<dbReference type="KEGG" id="tbd:Tbd_2254"/>
<dbReference type="STRING" id="292415.Tbd_2254"/>
<accession>Q3SGP0</accession>
<protein>
    <recommendedName>
        <fullName evidence="1">AsmA domain-containing protein</fullName>
    </recommendedName>
</protein>
<dbReference type="OrthoDB" id="5749006at2"/>
<evidence type="ECO:0000259" key="1">
    <source>
        <dbReference type="Pfam" id="PF05170"/>
    </source>
</evidence>
<dbReference type="InterPro" id="IPR052894">
    <property type="entry name" value="AsmA-related"/>
</dbReference>
<dbReference type="RefSeq" id="WP_011312766.1">
    <property type="nucleotide sequence ID" value="NC_007404.1"/>
</dbReference>
<dbReference type="Pfam" id="PF05170">
    <property type="entry name" value="AsmA"/>
    <property type="match status" value="1"/>
</dbReference>
<dbReference type="PANTHER" id="PTHR30441">
    <property type="entry name" value="DUF748 DOMAIN-CONTAINING PROTEIN"/>
    <property type="match status" value="1"/>
</dbReference>
<sequence>MARRALKWFAISFAVVVAAVLILFALPNWNALRDPIERLVAEKTGRELRIGGDLKVRLAWPPAIRIGAADVSFANPSWAAQKNMLDIGQVAFHVELVPLLGGDLVFADVRLDRAEVDLEKSADGRKNWLLDREQRDEEARVVVKHVSVSDGRVAYSDPAAETSLRARVATVRPDAGETTGGLRFDVEGRYKGEPIVARGSGESVLGLREQQEPYRLAVAGRVGQTRASAAGRITNLLKPSAVDLQIKVAGASLGHLYPLIGTVFPRTPPYETAGRLIHRGSLWRYENFRGRVGKSDVAGTLQVDRAGERPVLAATLRSDKLDLGDLGPVIGGSDEPVVDRAGGVLPDRPFSTERWRRMDADVRLTAGAIARPDALPIDNLTTRLRLDNGVLTLDPLKFDAAGGTLAGTIRLDGRQGPIEAAVDLEARKMQLARLFPDARIKKARVGRVSGDFDLAGKGDSVAEMLRNADGKLALVVDGGTVSRFMMEAVGLHLLEMLKLTLTGDEIITIDCGVADFGVKDGVMEARSLVLDTDVVRIDGRGTVDLGEERLDLEIVPRSKKLRVASLRTPIHIEGRFAKPDIGLDKGKLALRGLGALALGIVNPALALAPLIEANTAEDSACRRLIAEARQSP</sequence>
<organism evidence="2 3">
    <name type="scientific">Thiobacillus denitrificans (strain ATCC 25259 / T1)</name>
    <dbReference type="NCBI Taxonomy" id="292415"/>
    <lineage>
        <taxon>Bacteria</taxon>
        <taxon>Pseudomonadati</taxon>
        <taxon>Pseudomonadota</taxon>
        <taxon>Betaproteobacteria</taxon>
        <taxon>Nitrosomonadales</taxon>
        <taxon>Thiobacillaceae</taxon>
        <taxon>Thiobacillus</taxon>
    </lineage>
</organism>
<dbReference type="AlphaFoldDB" id="Q3SGP0"/>